<name>A0A379LRQ1_ENTAG</name>
<dbReference type="AlphaFoldDB" id="A0A379LRQ1"/>
<dbReference type="EMBL" id="UGSO01000002">
    <property type="protein sequence ID" value="SUE06809.1"/>
    <property type="molecule type" value="Genomic_DNA"/>
</dbReference>
<dbReference type="Proteomes" id="UP000254640">
    <property type="component" value="Unassembled WGS sequence"/>
</dbReference>
<dbReference type="RefSeq" id="WP_062759075.1">
    <property type="nucleotide sequence ID" value="NZ_CP077368.1"/>
</dbReference>
<keyword evidence="2" id="KW-1185">Reference proteome</keyword>
<dbReference type="GeneID" id="66827466"/>
<reference evidence="1 2" key="1">
    <citation type="submission" date="2018-06" db="EMBL/GenBank/DDBJ databases">
        <authorList>
            <consortium name="Pathogen Informatics"/>
            <person name="Doyle S."/>
        </authorList>
    </citation>
    <scope>NUCLEOTIDE SEQUENCE [LARGE SCALE GENOMIC DNA]</scope>
    <source>
        <strain evidence="1 2">NCTC9381</strain>
    </source>
</reference>
<gene>
    <name evidence="1" type="ORF">NCTC9381_05672</name>
</gene>
<protein>
    <submittedName>
        <fullName evidence="1">Uncharacterized protein</fullName>
    </submittedName>
</protein>
<organism evidence="1 2">
    <name type="scientific">Enterobacter agglomerans</name>
    <name type="common">Erwinia herbicola</name>
    <name type="synonym">Pantoea agglomerans</name>
    <dbReference type="NCBI Taxonomy" id="549"/>
    <lineage>
        <taxon>Bacteria</taxon>
        <taxon>Pseudomonadati</taxon>
        <taxon>Pseudomonadota</taxon>
        <taxon>Gammaproteobacteria</taxon>
        <taxon>Enterobacterales</taxon>
        <taxon>Erwiniaceae</taxon>
        <taxon>Pantoea</taxon>
        <taxon>Pantoea agglomerans group</taxon>
    </lineage>
</organism>
<accession>A0A379LRQ1</accession>
<evidence type="ECO:0000313" key="2">
    <source>
        <dbReference type="Proteomes" id="UP000254640"/>
    </source>
</evidence>
<sequence length="227" mass="25683">MKSINLESLYRSANENTLSIWSENAGVGAVKEGNYYDPVRLALAAGIQPPVTFDVSRLICELQQLTKDDPLADILPIQGFHFTFLPLTLPLYNNNESLPEKIDELTNIWSEFDAIKIVIRDLRLVALPSQLLLAGIPDSSAIAMRHLFCEKVLDSHWKNELLMRHNGSPLPAPFWHSTILRYGADFLPAPVREFIYGRQTINFGDVDGELKLARVNYNWTKCYPLAD</sequence>
<evidence type="ECO:0000313" key="1">
    <source>
        <dbReference type="EMBL" id="SUE06809.1"/>
    </source>
</evidence>
<proteinExistence type="predicted"/>